<dbReference type="PROSITE" id="PS51029">
    <property type="entry name" value="MADF"/>
    <property type="match status" value="1"/>
</dbReference>
<evidence type="ECO:0000259" key="2">
    <source>
        <dbReference type="PROSITE" id="PS51029"/>
    </source>
</evidence>
<organism evidence="3 4">
    <name type="scientific">Diatraea saccharalis</name>
    <name type="common">sugarcane borer</name>
    <dbReference type="NCBI Taxonomy" id="40085"/>
    <lineage>
        <taxon>Eukaryota</taxon>
        <taxon>Metazoa</taxon>
        <taxon>Ecdysozoa</taxon>
        <taxon>Arthropoda</taxon>
        <taxon>Hexapoda</taxon>
        <taxon>Insecta</taxon>
        <taxon>Pterygota</taxon>
        <taxon>Neoptera</taxon>
        <taxon>Endopterygota</taxon>
        <taxon>Lepidoptera</taxon>
        <taxon>Glossata</taxon>
        <taxon>Ditrysia</taxon>
        <taxon>Pyraloidea</taxon>
        <taxon>Crambidae</taxon>
        <taxon>Crambinae</taxon>
        <taxon>Diatraea</taxon>
    </lineage>
</organism>
<reference evidence="3" key="1">
    <citation type="submission" date="2021-12" db="EMBL/GenBank/DDBJ databases">
        <authorList>
            <person name="King R."/>
        </authorList>
    </citation>
    <scope>NUCLEOTIDE SEQUENCE</scope>
</reference>
<dbReference type="InterPro" id="IPR006578">
    <property type="entry name" value="MADF-dom"/>
</dbReference>
<dbReference type="PANTHER" id="PTHR12243:SF67">
    <property type="entry name" value="COREPRESSOR OF PANGOLIN, ISOFORM A-RELATED"/>
    <property type="match status" value="1"/>
</dbReference>
<feature type="domain" description="MADF" evidence="2">
    <location>
        <begin position="5"/>
        <end position="94"/>
    </location>
</feature>
<accession>A0A9N9REY0</accession>
<reference evidence="3" key="2">
    <citation type="submission" date="2022-10" db="EMBL/GenBank/DDBJ databases">
        <authorList>
            <consortium name="ENA_rothamsted_submissions"/>
            <consortium name="culmorum"/>
            <person name="King R."/>
        </authorList>
    </citation>
    <scope>NUCLEOTIDE SEQUENCE</scope>
</reference>
<dbReference type="Proteomes" id="UP001153714">
    <property type="component" value="Chromosome 8"/>
</dbReference>
<feature type="compositionally biased region" description="Low complexity" evidence="1">
    <location>
        <begin position="134"/>
        <end position="148"/>
    </location>
</feature>
<dbReference type="Pfam" id="PF10545">
    <property type="entry name" value="MADF_DNA_bdg"/>
    <property type="match status" value="1"/>
</dbReference>
<dbReference type="EMBL" id="OU893339">
    <property type="protein sequence ID" value="CAG9795441.1"/>
    <property type="molecule type" value="Genomic_DNA"/>
</dbReference>
<feature type="region of interest" description="Disordered" evidence="1">
    <location>
        <begin position="109"/>
        <end position="164"/>
    </location>
</feature>
<dbReference type="PANTHER" id="PTHR12243">
    <property type="entry name" value="MADF DOMAIN TRANSCRIPTION FACTOR"/>
    <property type="match status" value="1"/>
</dbReference>
<keyword evidence="4" id="KW-1185">Reference proteome</keyword>
<evidence type="ECO:0000256" key="1">
    <source>
        <dbReference type="SAM" id="MobiDB-lite"/>
    </source>
</evidence>
<gene>
    <name evidence="3" type="ORF">DIATSA_LOCUS12707</name>
</gene>
<protein>
    <recommendedName>
        <fullName evidence="2">MADF domain-containing protein</fullName>
    </recommendedName>
</protein>
<name>A0A9N9REY0_9NEOP</name>
<evidence type="ECO:0000313" key="4">
    <source>
        <dbReference type="Proteomes" id="UP001153714"/>
    </source>
</evidence>
<dbReference type="SMART" id="SM00595">
    <property type="entry name" value="MADF"/>
    <property type="match status" value="1"/>
</dbReference>
<dbReference type="OrthoDB" id="8062432at2759"/>
<evidence type="ECO:0000313" key="3">
    <source>
        <dbReference type="EMBL" id="CAG9795441.1"/>
    </source>
</evidence>
<dbReference type="AlphaFoldDB" id="A0A9N9REY0"/>
<dbReference type="InterPro" id="IPR039353">
    <property type="entry name" value="TF_Adf1"/>
</dbReference>
<proteinExistence type="predicted"/>
<sequence>MNDADLIYIVRNYEELYNVHHQNYSNQQRRDNIWDEIGEQLCINGKICRARWHKLRENYRKALILRKTKSDQGASKIKPPKYYRELSFLTPYFNDDEITRFNIPDVSHTSNIRTSEHEGSPDYTNDSPGGGGDSQNSDSSLSNRTSNSQRRKTKSLRVPPPPIRQTTAAAVLKDYLSRTTQRRNPETDTLIDFFVTMAKTVAKFPVHKQLKIKSQLFKMVHDEEIAEANAVRAALY</sequence>